<comment type="caution">
    <text evidence="1">The sequence shown here is derived from an EMBL/GenBank/DDBJ whole genome shotgun (WGS) entry which is preliminary data.</text>
</comment>
<organism evidence="1 2">
    <name type="scientific">Trichinella spiralis</name>
    <name type="common">Trichina worm</name>
    <dbReference type="NCBI Taxonomy" id="6334"/>
    <lineage>
        <taxon>Eukaryota</taxon>
        <taxon>Metazoa</taxon>
        <taxon>Ecdysozoa</taxon>
        <taxon>Nematoda</taxon>
        <taxon>Enoplea</taxon>
        <taxon>Dorylaimia</taxon>
        <taxon>Trichinellida</taxon>
        <taxon>Trichinellidae</taxon>
        <taxon>Trichinella</taxon>
    </lineage>
</organism>
<proteinExistence type="predicted"/>
<gene>
    <name evidence="1" type="ORF">T01_8996</name>
</gene>
<dbReference type="eggNOG" id="ENOG502SY5F">
    <property type="taxonomic scope" value="Eukaryota"/>
</dbReference>
<keyword evidence="2" id="KW-1185">Reference proteome</keyword>
<evidence type="ECO:0000313" key="2">
    <source>
        <dbReference type="Proteomes" id="UP000054776"/>
    </source>
</evidence>
<dbReference type="EMBL" id="JYDH01000196">
    <property type="protein sequence ID" value="KRY28675.1"/>
    <property type="molecule type" value="Genomic_DNA"/>
</dbReference>
<dbReference type="Proteomes" id="UP000054776">
    <property type="component" value="Unassembled WGS sequence"/>
</dbReference>
<feature type="non-terminal residue" evidence="1">
    <location>
        <position position="1"/>
    </location>
</feature>
<dbReference type="AlphaFoldDB" id="A0A0V1AWR6"/>
<sequence length="265" mass="29878">LGSERPFAAPRLTVVRETMARTPARSKDLNHDDIIGCRQGFRSAPEMASAPRRASGPLVVRVSQPRGAEPGSIYRARKCAVSHLCNSCTRGQNTCSQYWLAVLSVFRRDELEVLDEPSRSAYGRTIERRTHVNRSGDIRITVRDERYNAGSRTLRARSSWRIVVAESVNRKTSAKEITVHESWYPDRSPRRGRLHLIHSLFIQSTCVLAGRANLETVKRLSTMGNLAQRRAAQVRWLKTAMENMEAALDGSAETRQICFAKLMDT</sequence>
<dbReference type="OrthoDB" id="10498382at2759"/>
<protein>
    <submittedName>
        <fullName evidence="1">Uncharacterized protein</fullName>
    </submittedName>
</protein>
<name>A0A0V1AWR6_TRISP</name>
<dbReference type="InParanoid" id="A0A0V1AWR6"/>
<evidence type="ECO:0000313" key="1">
    <source>
        <dbReference type="EMBL" id="KRY28675.1"/>
    </source>
</evidence>
<reference evidence="1 2" key="1">
    <citation type="submission" date="2015-01" db="EMBL/GenBank/DDBJ databases">
        <title>Evolution of Trichinella species and genotypes.</title>
        <authorList>
            <person name="Korhonen P.K."/>
            <person name="Edoardo P."/>
            <person name="Giuseppe L.R."/>
            <person name="Gasser R.B."/>
        </authorList>
    </citation>
    <scope>NUCLEOTIDE SEQUENCE [LARGE SCALE GENOMIC DNA]</scope>
    <source>
        <strain evidence="1">ISS3</strain>
    </source>
</reference>
<accession>A0A0V1AWR6</accession>